<protein>
    <recommendedName>
        <fullName evidence="2">non-specific serine/threonine protein kinase</fullName>
        <ecNumber evidence="2">2.7.11.1</ecNumber>
    </recommendedName>
</protein>
<feature type="domain" description="AGC-kinase C-terminal" evidence="17">
    <location>
        <begin position="394"/>
        <end position="464"/>
    </location>
</feature>
<dbReference type="GO" id="GO:0030991">
    <property type="term" value="C:intraciliary transport particle A"/>
    <property type="evidence" value="ECO:0007669"/>
    <property type="project" value="TreeGrafter"/>
</dbReference>
<dbReference type="Pfam" id="PF25060">
    <property type="entry name" value="ARM_TT21_2nd"/>
    <property type="match status" value="1"/>
</dbReference>
<proteinExistence type="inferred from homology"/>
<feature type="region of interest" description="Disordered" evidence="15">
    <location>
        <begin position="1"/>
        <end position="29"/>
    </location>
</feature>
<keyword evidence="9 13" id="KW-0802">TPR repeat</keyword>
<dbReference type="PROSITE" id="PS50005">
    <property type="entry name" value="TPR"/>
    <property type="match status" value="3"/>
</dbReference>
<keyword evidence="5" id="KW-0808">Transferase</keyword>
<dbReference type="InterPro" id="IPR011009">
    <property type="entry name" value="Kinase-like_dom_sf"/>
</dbReference>
<dbReference type="GO" id="GO:0005524">
    <property type="term" value="F:ATP binding"/>
    <property type="evidence" value="ECO:0007669"/>
    <property type="project" value="UniProtKB-UniRule"/>
</dbReference>
<evidence type="ECO:0000256" key="11">
    <source>
        <dbReference type="ARBA" id="ARBA00047899"/>
    </source>
</evidence>
<dbReference type="Pfam" id="PF00069">
    <property type="entry name" value="Pkinase"/>
    <property type="match status" value="1"/>
</dbReference>
<gene>
    <name evidence="18" type="ORF">PPERSA_09277</name>
</gene>
<feature type="repeat" description="TPR" evidence="13">
    <location>
        <begin position="864"/>
        <end position="897"/>
    </location>
</feature>
<dbReference type="CDD" id="cd05599">
    <property type="entry name" value="STKc_NDR_like"/>
    <property type="match status" value="1"/>
</dbReference>
<comment type="similarity">
    <text evidence="1">Belongs to the TTC21 family.</text>
</comment>
<feature type="binding site" evidence="14">
    <location>
        <position position="128"/>
    </location>
    <ligand>
        <name>ATP</name>
        <dbReference type="ChEBI" id="CHEBI:30616"/>
    </ligand>
</feature>
<comment type="catalytic activity">
    <reaction evidence="12">
        <text>L-seryl-[protein] + ATP = O-phospho-L-seryl-[protein] + ADP + H(+)</text>
        <dbReference type="Rhea" id="RHEA:17989"/>
        <dbReference type="Rhea" id="RHEA-COMP:9863"/>
        <dbReference type="Rhea" id="RHEA-COMP:11604"/>
        <dbReference type="ChEBI" id="CHEBI:15378"/>
        <dbReference type="ChEBI" id="CHEBI:29999"/>
        <dbReference type="ChEBI" id="CHEBI:30616"/>
        <dbReference type="ChEBI" id="CHEBI:83421"/>
        <dbReference type="ChEBI" id="CHEBI:456216"/>
        <dbReference type="EC" id="2.7.11.1"/>
    </reaction>
</comment>
<dbReference type="Gene3D" id="3.30.200.20">
    <property type="entry name" value="Phosphorylase Kinase, domain 1"/>
    <property type="match status" value="1"/>
</dbReference>
<feature type="region of interest" description="Disordered" evidence="15">
    <location>
        <begin position="491"/>
        <end position="539"/>
    </location>
</feature>
<evidence type="ECO:0000259" key="17">
    <source>
        <dbReference type="PROSITE" id="PS51285"/>
    </source>
</evidence>
<dbReference type="SMART" id="SM00133">
    <property type="entry name" value="S_TK_X"/>
    <property type="match status" value="1"/>
</dbReference>
<feature type="domain" description="Protein kinase" evidence="16">
    <location>
        <begin position="98"/>
        <end position="393"/>
    </location>
</feature>
<keyword evidence="8 18" id="KW-0418">Kinase</keyword>
<evidence type="ECO:0000256" key="5">
    <source>
        <dbReference type="ARBA" id="ARBA00022679"/>
    </source>
</evidence>
<evidence type="ECO:0000313" key="19">
    <source>
        <dbReference type="Proteomes" id="UP000054937"/>
    </source>
</evidence>
<dbReference type="FunFam" id="3.30.200.20:FF:000192">
    <property type="entry name" value="Serine/threonine-protein kinase cot-1"/>
    <property type="match status" value="1"/>
</dbReference>
<dbReference type="InterPro" id="IPR059233">
    <property type="entry name" value="MobB_NdrA/B/Cbk1"/>
</dbReference>
<keyword evidence="7 14" id="KW-0547">Nucleotide-binding</keyword>
<dbReference type="Pfam" id="PF25058">
    <property type="entry name" value="ARM_TT21"/>
    <property type="match status" value="1"/>
</dbReference>
<dbReference type="InterPro" id="IPR019734">
    <property type="entry name" value="TPR_rpt"/>
</dbReference>
<dbReference type="Pfam" id="PF25063">
    <property type="entry name" value="ARM_TT21_C"/>
    <property type="match status" value="1"/>
</dbReference>
<dbReference type="GO" id="GO:0005929">
    <property type="term" value="C:cilium"/>
    <property type="evidence" value="ECO:0007669"/>
    <property type="project" value="GOC"/>
</dbReference>
<feature type="repeat" description="TPR" evidence="13">
    <location>
        <begin position="1271"/>
        <end position="1304"/>
    </location>
</feature>
<dbReference type="OrthoDB" id="10259630at2759"/>
<keyword evidence="3" id="KW-0723">Serine/threonine-protein kinase</keyword>
<accession>A0A0V0QMH1</accession>
<keyword evidence="4" id="KW-0597">Phosphoprotein</keyword>
<dbReference type="InParanoid" id="A0A0V0QMH1"/>
<evidence type="ECO:0000256" key="6">
    <source>
        <dbReference type="ARBA" id="ARBA00022737"/>
    </source>
</evidence>
<dbReference type="PROSITE" id="PS00107">
    <property type="entry name" value="PROTEIN_KINASE_ATP"/>
    <property type="match status" value="1"/>
</dbReference>
<dbReference type="GO" id="GO:0004674">
    <property type="term" value="F:protein serine/threonine kinase activity"/>
    <property type="evidence" value="ECO:0007669"/>
    <property type="project" value="UniProtKB-KW"/>
</dbReference>
<dbReference type="InterPro" id="IPR000961">
    <property type="entry name" value="AGC-kinase_C"/>
</dbReference>
<dbReference type="SMART" id="SM00220">
    <property type="entry name" value="S_TKc"/>
    <property type="match status" value="1"/>
</dbReference>
<comment type="caution">
    <text evidence="18">The sequence shown here is derived from an EMBL/GenBank/DDBJ whole genome shotgun (WGS) entry which is preliminary data.</text>
</comment>
<dbReference type="PANTHER" id="PTHR14699">
    <property type="entry name" value="STI2 PROTEIN-RELATED"/>
    <property type="match status" value="1"/>
</dbReference>
<evidence type="ECO:0000256" key="14">
    <source>
        <dbReference type="PROSITE-ProRule" id="PRU10141"/>
    </source>
</evidence>
<dbReference type="EC" id="2.7.11.1" evidence="2"/>
<evidence type="ECO:0000256" key="3">
    <source>
        <dbReference type="ARBA" id="ARBA00022527"/>
    </source>
</evidence>
<dbReference type="InterPro" id="IPR056834">
    <property type="entry name" value="ARM_TT21_C"/>
</dbReference>
<evidence type="ECO:0000256" key="9">
    <source>
        <dbReference type="ARBA" id="ARBA00022803"/>
    </source>
</evidence>
<dbReference type="GO" id="GO:0061512">
    <property type="term" value="P:protein localization to cilium"/>
    <property type="evidence" value="ECO:0007669"/>
    <property type="project" value="TreeGrafter"/>
</dbReference>
<dbReference type="PROSITE" id="PS51285">
    <property type="entry name" value="AGC_KINASE_CTER"/>
    <property type="match status" value="1"/>
</dbReference>
<dbReference type="SUPFAM" id="SSF56112">
    <property type="entry name" value="Protein kinase-like (PK-like)"/>
    <property type="match status" value="1"/>
</dbReference>
<dbReference type="GO" id="GO:0035721">
    <property type="term" value="P:intraciliary retrograde transport"/>
    <property type="evidence" value="ECO:0007669"/>
    <property type="project" value="TreeGrafter"/>
</dbReference>
<dbReference type="InterPro" id="IPR017441">
    <property type="entry name" value="Protein_kinase_ATP_BS"/>
</dbReference>
<dbReference type="Gene3D" id="1.10.510.10">
    <property type="entry name" value="Transferase(Phosphotransferase) domain 1"/>
    <property type="match status" value="1"/>
</dbReference>
<dbReference type="Gene3D" id="1.25.40.10">
    <property type="entry name" value="Tetratricopeptide repeat domain"/>
    <property type="match status" value="4"/>
</dbReference>
<evidence type="ECO:0000256" key="13">
    <source>
        <dbReference type="PROSITE-ProRule" id="PRU00339"/>
    </source>
</evidence>
<dbReference type="PANTHER" id="PTHR14699:SF0">
    <property type="entry name" value="TETRATRICOPEPTIDE REPEAT PROTEIN 21 HOMOLOG"/>
    <property type="match status" value="1"/>
</dbReference>
<evidence type="ECO:0000256" key="12">
    <source>
        <dbReference type="ARBA" id="ARBA00048679"/>
    </source>
</evidence>
<dbReference type="InterPro" id="IPR056836">
    <property type="entry name" value="ARM_TT21_4th"/>
</dbReference>
<dbReference type="InterPro" id="IPR056832">
    <property type="entry name" value="ARM_TT21_2nd"/>
</dbReference>
<organism evidence="18 19">
    <name type="scientific">Pseudocohnilembus persalinus</name>
    <name type="common">Ciliate</name>
    <dbReference type="NCBI Taxonomy" id="266149"/>
    <lineage>
        <taxon>Eukaryota</taxon>
        <taxon>Sar</taxon>
        <taxon>Alveolata</taxon>
        <taxon>Ciliophora</taxon>
        <taxon>Intramacronucleata</taxon>
        <taxon>Oligohymenophorea</taxon>
        <taxon>Scuticociliatia</taxon>
        <taxon>Philasterida</taxon>
        <taxon>Pseudocohnilembidae</taxon>
        <taxon>Pseudocohnilembus</taxon>
    </lineage>
</organism>
<reference evidence="18 19" key="1">
    <citation type="journal article" date="2015" name="Sci. Rep.">
        <title>Genome of the facultative scuticociliatosis pathogen Pseudocohnilembus persalinus provides insight into its virulence through horizontal gene transfer.</title>
        <authorList>
            <person name="Xiong J."/>
            <person name="Wang G."/>
            <person name="Cheng J."/>
            <person name="Tian M."/>
            <person name="Pan X."/>
            <person name="Warren A."/>
            <person name="Jiang C."/>
            <person name="Yuan D."/>
            <person name="Miao W."/>
        </authorList>
    </citation>
    <scope>NUCLEOTIDE SEQUENCE [LARGE SCALE GENOMIC DNA]</scope>
    <source>
        <strain evidence="18">36N120E</strain>
    </source>
</reference>
<dbReference type="PROSITE" id="PS00108">
    <property type="entry name" value="PROTEIN_KINASE_ST"/>
    <property type="match status" value="1"/>
</dbReference>
<dbReference type="InterPro" id="IPR056835">
    <property type="entry name" value="ARM_TT21_5th"/>
</dbReference>
<sequence>MNHQEQNQQSQQSQQKQEPKISGQTKERVDAAKAYIESKYAKLKQGEMERKENWDKLDSKMKELKFDDGQIDQIKKDIKTKEAEQLRIKRQKISPKDYDPLAIIGRGAFGEVRVCKQKKTGEIVAIKKMKKSDMVYKNQVSHIKQEQKFLASANNDWIVQLKCSFQDEKFLYLVMDYVPGGDLMTLLMKKDILTEQESKFYIAETILAVDLVHRMNYIHRDLKPDNILIDHRGHIKLSDFGLCKLTEIKPKIDLGKRENIPSSELAPNEVLTNLHHINKQNFKNRDRKLAFSTVGTPDYIAPEVFGQKGYTETVDWWSVGVILYEMLVGYPPFFSEEPSMTCQKILHWRKTLKIPPEANLSQAAVDLIKRLITDPSERLGINGVNEIKAHPFFAGVDWKNIRNKEAPILPSVQGETDVSNFDKYDEEEPWYNEENQAKKNKRQRKDVNFIAFTFKRDQEERDLLVQALENLEKKKLIIDSILNNENQTIIDKDTSSQGSQNQASTNHSYKNSNNTNNPNNNNSNINKLNSNNSSQQNISNKNIKNDKIEFKSRFMQQPQNNFNPYGQLQFDNINDPFFAFWRAFAYYKEDKPNDAINVLTSVKQRKEIEYATIQALKFYHKKCDFVDDEAIQQLRYQEEESRKTSSDKAIILAAYFFLYLKEEQKALDYLEMVQVKGVPSQTCEGWIHLLHSEEPNIEKAFEIFQNCLESQGGNMKPIDTQMGFAQAAYSLKKFTVASDTINELVVTYPDFMPAQYTKAEICMMIAGWVDYKEIADKLVYEDEQNILAQKLLTFYTIARQGDIEYGTQKLENLVDQLLLKEPNNSQQMLQIAELFSRISGRSERILQITIGLLKKCREIQPLNADFAIELGNEYMMLEDYKNAYSLFSEGAALDESKIEALTGMIFCKIYQGDIDDAEQQLIFMKEVQVSMGRTSTIAFLEGLLNSKKQGLNQKQKQQATMKYIEEALKMHIMSTKQLLPTFQFYIKLNPDFLLQLSQVYLQSVGMKQMLEGSEQGNNYVAKGTKLLETILRQIPGYLTGYLLVAKGKMALGDFAGASQAINKVLEMDQINEDAYILQSLILTKNGNFQGAQHSLQEAISNNFQIRENPLFMLVKGEVEFAQKDYEAALQTATAAFEINGVKNKGSGQLKSGNKQSLLQFQEKDRCRIFLLLAKAFAANKKNKESKQVMAKAISEWTGTEEEVNVLIANSEIAIQSGDIKKAIAILKGVKPDSPYFQQSRVLLAEIHLEHLRDRRQFARCYTDLIDADPSFENYKLLGDALIKIREPEDAAKAYEQALQVNPGDESIVKSLGEAYCQTYNYEKAIRYYENELRTKQNLGLIVDLANLCIQIKNYKRAEELLQPQLFAPDDFKKQTIEQLKTCVDGFVSIAKLQLEKQGKDNFQPNENVRKAYKSAITVQKDVIEKCKTDGGDIEQNRHILADLLIDLAEYISNHERNDQASLQVLEDAQKQLPQNEKITELKAKIFYRMGELTQCSQMCNILSKISPNNDFATLMQADIQLQKEDYDQAISQFKVILEQNPTKYGILAKIIDFYHRQFNLEEAKKQIEKAEQAAINNNDAGLCFCRGLYHKYMRNPKEALREFSKAKKVSQYAEDSLAHMIDLYLNPDQDMYYSQVEEGLREVPASNIKACENLLREMKLRASYHRCVVMESLVLYMGKYEKGVETAVQKLTNILKQRQDYIPAMLALAIGKLLQKKQTDAKNLLKMLSKKQYSSEFAEDLERAWLLHADTFIAIQKYDNAEEILKKCLKHNQSCGKAEEFMGLIKEKEHSYIDAAVHYEKAHKLNGEKSASVGFRLAFNFLKAKRYIDCINVCTSILQVFPEYPKIEKEVLQKAVQALK</sequence>
<feature type="repeat" description="TPR" evidence="13">
    <location>
        <begin position="1305"/>
        <end position="1338"/>
    </location>
</feature>
<name>A0A0V0QMH1_PSEPJ</name>
<keyword evidence="10 14" id="KW-0067">ATP-binding</keyword>
<dbReference type="InterPro" id="IPR011990">
    <property type="entry name" value="TPR-like_helical_dom_sf"/>
</dbReference>
<dbReference type="InterPro" id="IPR056833">
    <property type="entry name" value="ARM_TT21_N"/>
</dbReference>
<evidence type="ECO:0000256" key="10">
    <source>
        <dbReference type="ARBA" id="ARBA00022840"/>
    </source>
</evidence>
<comment type="catalytic activity">
    <reaction evidence="11">
        <text>L-threonyl-[protein] + ATP = O-phospho-L-threonyl-[protein] + ADP + H(+)</text>
        <dbReference type="Rhea" id="RHEA:46608"/>
        <dbReference type="Rhea" id="RHEA-COMP:11060"/>
        <dbReference type="Rhea" id="RHEA-COMP:11605"/>
        <dbReference type="ChEBI" id="CHEBI:15378"/>
        <dbReference type="ChEBI" id="CHEBI:30013"/>
        <dbReference type="ChEBI" id="CHEBI:30616"/>
        <dbReference type="ChEBI" id="CHEBI:61977"/>
        <dbReference type="ChEBI" id="CHEBI:456216"/>
        <dbReference type="EC" id="2.7.11.1"/>
    </reaction>
</comment>
<dbReference type="SMART" id="SM00028">
    <property type="entry name" value="TPR"/>
    <property type="match status" value="12"/>
</dbReference>
<evidence type="ECO:0000313" key="18">
    <source>
        <dbReference type="EMBL" id="KRX03265.1"/>
    </source>
</evidence>
<evidence type="ECO:0000256" key="4">
    <source>
        <dbReference type="ARBA" id="ARBA00022553"/>
    </source>
</evidence>
<dbReference type="Pfam" id="PF25064">
    <property type="entry name" value="ARM_TT21_5th"/>
    <property type="match status" value="1"/>
</dbReference>
<keyword evidence="6" id="KW-0677">Repeat</keyword>
<dbReference type="Proteomes" id="UP000054937">
    <property type="component" value="Unassembled WGS sequence"/>
</dbReference>
<dbReference type="Pfam" id="PF25068">
    <property type="entry name" value="ARM_TT21_4th"/>
    <property type="match status" value="1"/>
</dbReference>
<dbReference type="InterPro" id="IPR000719">
    <property type="entry name" value="Prot_kinase_dom"/>
</dbReference>
<evidence type="ECO:0000256" key="7">
    <source>
        <dbReference type="ARBA" id="ARBA00022741"/>
    </source>
</evidence>
<evidence type="ECO:0000256" key="1">
    <source>
        <dbReference type="ARBA" id="ARBA00010935"/>
    </source>
</evidence>
<evidence type="ECO:0000259" key="16">
    <source>
        <dbReference type="PROSITE" id="PS50011"/>
    </source>
</evidence>
<dbReference type="PROSITE" id="PS50011">
    <property type="entry name" value="PROTEIN_KINASE_DOM"/>
    <property type="match status" value="1"/>
</dbReference>
<keyword evidence="19" id="KW-1185">Reference proteome</keyword>
<dbReference type="InterPro" id="IPR040364">
    <property type="entry name" value="TTC21A/TTC21B"/>
</dbReference>
<dbReference type="Pfam" id="PF25062">
    <property type="entry name" value="ARM_TT21_N"/>
    <property type="match status" value="1"/>
</dbReference>
<dbReference type="InterPro" id="IPR008271">
    <property type="entry name" value="Ser/Thr_kinase_AS"/>
</dbReference>
<feature type="compositionally biased region" description="Low complexity" evidence="15">
    <location>
        <begin position="504"/>
        <end position="539"/>
    </location>
</feature>
<dbReference type="CDD" id="cd21742">
    <property type="entry name" value="MobB_NDR_LATS-like"/>
    <property type="match status" value="1"/>
</dbReference>
<dbReference type="SUPFAM" id="SSF48452">
    <property type="entry name" value="TPR-like"/>
    <property type="match status" value="5"/>
</dbReference>
<evidence type="ECO:0000256" key="15">
    <source>
        <dbReference type="SAM" id="MobiDB-lite"/>
    </source>
</evidence>
<dbReference type="EMBL" id="LDAU01000140">
    <property type="protein sequence ID" value="KRX03265.1"/>
    <property type="molecule type" value="Genomic_DNA"/>
</dbReference>
<evidence type="ECO:0000256" key="2">
    <source>
        <dbReference type="ARBA" id="ARBA00012513"/>
    </source>
</evidence>
<evidence type="ECO:0000256" key="8">
    <source>
        <dbReference type="ARBA" id="ARBA00022777"/>
    </source>
</evidence>
<feature type="compositionally biased region" description="Polar residues" evidence="15">
    <location>
        <begin position="491"/>
        <end position="503"/>
    </location>
</feature>
<feature type="compositionally biased region" description="Low complexity" evidence="15">
    <location>
        <begin position="1"/>
        <end position="16"/>
    </location>
</feature>